<dbReference type="WBParaSite" id="TCONS_00014328.p1">
    <property type="protein sequence ID" value="TCONS_00014328.p1"/>
    <property type="gene ID" value="XLOC_009543"/>
</dbReference>
<organism evidence="4">
    <name type="scientific">Strongyloides stercoralis</name>
    <name type="common">Threadworm</name>
    <dbReference type="NCBI Taxonomy" id="6248"/>
    <lineage>
        <taxon>Eukaryota</taxon>
        <taxon>Metazoa</taxon>
        <taxon>Ecdysozoa</taxon>
        <taxon>Nematoda</taxon>
        <taxon>Chromadorea</taxon>
        <taxon>Rhabditida</taxon>
        <taxon>Tylenchina</taxon>
        <taxon>Panagrolaimomorpha</taxon>
        <taxon>Strongyloidoidea</taxon>
        <taxon>Strongyloididae</taxon>
        <taxon>Strongyloides</taxon>
    </lineage>
</organism>
<feature type="transmembrane region" description="Helical" evidence="2">
    <location>
        <begin position="15"/>
        <end position="33"/>
    </location>
</feature>
<feature type="transmembrane region" description="Helical" evidence="2">
    <location>
        <begin position="244"/>
        <end position="271"/>
    </location>
</feature>
<feature type="region of interest" description="Disordered" evidence="1">
    <location>
        <begin position="777"/>
        <end position="801"/>
    </location>
</feature>
<keyword evidence="2" id="KW-0472">Membrane</keyword>
<dbReference type="PANTHER" id="PTHR21579:SF20">
    <property type="entry name" value="PROTEIN TINCAR"/>
    <property type="match status" value="1"/>
</dbReference>
<feature type="transmembrane region" description="Helical" evidence="2">
    <location>
        <begin position="54"/>
        <end position="77"/>
    </location>
</feature>
<protein>
    <submittedName>
        <fullName evidence="5">Protein tincar</fullName>
    </submittedName>
</protein>
<evidence type="ECO:0000313" key="4">
    <source>
        <dbReference type="WBParaSite" id="SSTP_0000436500.1"/>
    </source>
</evidence>
<accession>A0A0K0E4E5</accession>
<dbReference type="InterPro" id="IPR053291">
    <property type="entry name" value="Ommatidial_diff-associated"/>
</dbReference>
<sequence>MGCKFKIRLNSLSSLWYTFGIILLQIYLLYLGFERYRLYLDIKWPQHQYPKLWLTTYMILYTSCIPLAMIFFIVGFFKSGNLTGDREQLGLITVNVCEKTNYHFKSCCCNIFHFITKIYRNFLPFPQILHLIMAFCQLIAQQIMLAQMYRFGFANTNDIIHTEMDFIYKRSNQLALNLPVGDTRLQGFRITSEELSFFPISPNLLPVLMHTKLFGIPLEFINLLIALFALSQRYPKFFWKTNETFSIIFSLFMIIHSITIVYGYLAFSILYRIQETNRYNIRPLTIGLPVSSSKNLIFYHPISLIFLFLFDIIIMLLAPVALYLYGLSKFRLSLLSVKEKMSLLHKKLSTTISGNGYYGSNNPDIPISQDSTTTLCCDGYGPHMLAILVLVLTAISQCPTIYALMILHQYESKTILLHCIIVRVAYLFIWIILWLILTLRKNWQFKITHPVNEIINLQNAQKILNHVNEENESQDKKTLSSRLKNSMLIMQGDYMYLTNDVVMKQSIISLVHKNKVENGIIVPKYKASPIVKRVMESDRPSPLPIHRNYDFNQQNLYGSHSGSQVQLNNGPLIATHVRMSPANDQIKSLNNHQHTMVSSAYNTVKTNTFIQPNDLKDRNFVNTFGTLQRSPRGNMGLTNDDIGTIRSHQSMMKSQQYGVIPDRQIQSIRYSPNRQRQPNEPKLQGVSIYGTYNRNQPIPLSSRQINILPNKQQPTQYGINKEANNNNKILTPQPITKNLHSGIYGEILTNKPLDNSTYLQQSTQYVNRDINYGNYGYNKVTSNSQPQEHTNSSFKKNEDKYDSTFYGQVSENSKTRKINLGESQQKKEENIYDEKNDYATSIV</sequence>
<keyword evidence="2" id="KW-0812">Transmembrane</keyword>
<feature type="compositionally biased region" description="Basic and acidic residues" evidence="1">
    <location>
        <begin position="824"/>
        <end position="837"/>
    </location>
</feature>
<dbReference type="AlphaFoldDB" id="A0A0K0E4E5"/>
<proteinExistence type="predicted"/>
<evidence type="ECO:0000256" key="2">
    <source>
        <dbReference type="SAM" id="Phobius"/>
    </source>
</evidence>
<dbReference type="PANTHER" id="PTHR21579">
    <property type="entry name" value="PROTEIN TINCAR"/>
    <property type="match status" value="1"/>
</dbReference>
<evidence type="ECO:0000313" key="5">
    <source>
        <dbReference type="WBParaSite" id="TCONS_00014328.p1"/>
    </source>
</evidence>
<feature type="transmembrane region" description="Helical" evidence="2">
    <location>
        <begin position="414"/>
        <end position="437"/>
    </location>
</feature>
<feature type="transmembrane region" description="Helical" evidence="2">
    <location>
        <begin position="304"/>
        <end position="325"/>
    </location>
</feature>
<feature type="region of interest" description="Disordered" evidence="1">
    <location>
        <begin position="815"/>
        <end position="843"/>
    </location>
</feature>
<name>A0A0K0E4E5_STRER</name>
<keyword evidence="3" id="KW-1185">Reference proteome</keyword>
<evidence type="ECO:0000256" key="1">
    <source>
        <dbReference type="SAM" id="MobiDB-lite"/>
    </source>
</evidence>
<reference evidence="4" key="1">
    <citation type="submission" date="2015-08" db="UniProtKB">
        <authorList>
            <consortium name="WormBaseParasite"/>
        </authorList>
    </citation>
    <scope>IDENTIFICATION</scope>
</reference>
<feature type="transmembrane region" description="Helical" evidence="2">
    <location>
        <begin position="384"/>
        <end position="407"/>
    </location>
</feature>
<feature type="transmembrane region" description="Helical" evidence="2">
    <location>
        <begin position="213"/>
        <end position="232"/>
    </location>
</feature>
<keyword evidence="2" id="KW-1133">Transmembrane helix</keyword>
<dbReference type="WBParaSite" id="SSTP_0000436500.1">
    <property type="protein sequence ID" value="SSTP_0000436500.1"/>
    <property type="gene ID" value="SSTP_0000436500"/>
</dbReference>
<dbReference type="Proteomes" id="UP000035681">
    <property type="component" value="Unplaced"/>
</dbReference>
<evidence type="ECO:0000313" key="3">
    <source>
        <dbReference type="Proteomes" id="UP000035681"/>
    </source>
</evidence>
<feature type="compositionally biased region" description="Polar residues" evidence="1">
    <location>
        <begin position="779"/>
        <end position="794"/>
    </location>
</feature>